<dbReference type="RefSeq" id="WP_002989284.1">
    <property type="nucleotide sequence ID" value="NZ_CP068108.1"/>
</dbReference>
<dbReference type="EMBL" id="CP068108">
    <property type="protein sequence ID" value="QQU00209.1"/>
    <property type="molecule type" value="Genomic_DNA"/>
</dbReference>
<keyword evidence="2" id="KW-0732">Signal</keyword>
<dbReference type="AlphaFoldDB" id="A0A9Q6ZH68"/>
<keyword evidence="1" id="KW-1133">Transmembrane helix</keyword>
<evidence type="ECO:0000256" key="1">
    <source>
        <dbReference type="SAM" id="Phobius"/>
    </source>
</evidence>
<evidence type="ECO:0000313" key="3">
    <source>
        <dbReference type="EMBL" id="QQU00209.1"/>
    </source>
</evidence>
<dbReference type="OrthoDB" id="980033at2"/>
<dbReference type="Proteomes" id="UP000596202">
    <property type="component" value="Chromosome"/>
</dbReference>
<feature type="signal peptide" evidence="2">
    <location>
        <begin position="1"/>
        <end position="21"/>
    </location>
</feature>
<evidence type="ECO:0008006" key="5">
    <source>
        <dbReference type="Google" id="ProtNLM"/>
    </source>
</evidence>
<reference evidence="3 4" key="1">
    <citation type="submission" date="2021-01" db="EMBL/GenBank/DDBJ databases">
        <title>FDA dAtabase for Regulatory Grade micrObial Sequences (FDA-ARGOS): Supporting development and validation of Infectious Disease Dx tests.</title>
        <authorList>
            <person name="Sproer C."/>
            <person name="Gronow S."/>
            <person name="Severitt S."/>
            <person name="Schroder I."/>
            <person name="Tallon L."/>
            <person name="Sadzewicz L."/>
            <person name="Zhao X."/>
            <person name="Boylan J."/>
            <person name="Ott S."/>
            <person name="Bowen H."/>
            <person name="Vavikolanu K."/>
            <person name="Mehta A."/>
            <person name="Aluvathingal J."/>
            <person name="Nadendla S."/>
            <person name="Lowell S."/>
            <person name="Myers T."/>
            <person name="Yan Y."/>
            <person name="Sichtig H."/>
        </authorList>
    </citation>
    <scope>NUCLEOTIDE SEQUENCE [LARGE SCALE GENOMIC DNA]</scope>
    <source>
        <strain evidence="3 4">FDAARGOS_1131</strain>
    </source>
</reference>
<feature type="transmembrane region" description="Helical" evidence="1">
    <location>
        <begin position="154"/>
        <end position="174"/>
    </location>
</feature>
<name>A0A9Q6ZH68_MYROD</name>
<organism evidence="3 4">
    <name type="scientific">Myroides odoratus</name>
    <name type="common">Flavobacterium odoratum</name>
    <dbReference type="NCBI Taxonomy" id="256"/>
    <lineage>
        <taxon>Bacteria</taxon>
        <taxon>Pseudomonadati</taxon>
        <taxon>Bacteroidota</taxon>
        <taxon>Flavobacteriia</taxon>
        <taxon>Flavobacteriales</taxon>
        <taxon>Flavobacteriaceae</taxon>
        <taxon>Myroides</taxon>
    </lineage>
</organism>
<sequence length="252" mass="29246">MKYLKLSFILFVLSFFTSCNLLVDSSSYETTTSTFVEALKQDDFDTCISLMQLENTQGQRLHADTLRVEFDHFKKLLHHSFGEKPYEYNFVKWQKNIYSNQDYKDNTPPNTTRVFIEFNNGNELGVFQLLFDDSTNKILDIRTLDIKVAKPDIYLFWLSAIIPIIVLLFNLYVIREIKRSKLSKKWIKYLAVILLNVPSFTYAAIGGLTVNFLSFQLLLGVGFSGNGIIESAWTIGIPLGGLYWIWQLKMWK</sequence>
<evidence type="ECO:0000256" key="2">
    <source>
        <dbReference type="SAM" id="SignalP"/>
    </source>
</evidence>
<dbReference type="GeneID" id="93526017"/>
<proteinExistence type="predicted"/>
<feature type="chain" id="PRO_5040161879" description="Lipoprotein" evidence="2">
    <location>
        <begin position="22"/>
        <end position="252"/>
    </location>
</feature>
<protein>
    <recommendedName>
        <fullName evidence="5">Lipoprotein</fullName>
    </recommendedName>
</protein>
<keyword evidence="1" id="KW-0812">Transmembrane</keyword>
<evidence type="ECO:0000313" key="4">
    <source>
        <dbReference type="Proteomes" id="UP000596202"/>
    </source>
</evidence>
<dbReference type="PROSITE" id="PS51257">
    <property type="entry name" value="PROKAR_LIPOPROTEIN"/>
    <property type="match status" value="1"/>
</dbReference>
<keyword evidence="1" id="KW-0472">Membrane</keyword>
<accession>A0A9Q6ZH68</accession>
<feature type="transmembrane region" description="Helical" evidence="1">
    <location>
        <begin position="228"/>
        <end position="246"/>
    </location>
</feature>
<feature type="transmembrane region" description="Helical" evidence="1">
    <location>
        <begin position="186"/>
        <end position="208"/>
    </location>
</feature>
<gene>
    <name evidence="3" type="ORF">I6I88_00055</name>
</gene>